<dbReference type="Proteomes" id="UP000790347">
    <property type="component" value="Unassembled WGS sequence"/>
</dbReference>
<reference evidence="3" key="2">
    <citation type="journal article" date="2022" name="Res Sq">
        <title>Comparative Genomics Reveals Insights into the Divergent Evolution of Astigmatic Mites and Household Pest Adaptations.</title>
        <authorList>
            <person name="Xiong Q."/>
            <person name="Wan A.T.-Y."/>
            <person name="Liu X.-Y."/>
            <person name="Fung C.S.-H."/>
            <person name="Xiao X."/>
            <person name="Malainual N."/>
            <person name="Hou J."/>
            <person name="Wang L."/>
            <person name="Wang M."/>
            <person name="Yang K."/>
            <person name="Cui Y."/>
            <person name="Leung E."/>
            <person name="Nong W."/>
            <person name="Shin S.-K."/>
            <person name="Au S."/>
            <person name="Jeong K.Y."/>
            <person name="Chew F.T."/>
            <person name="Hui J."/>
            <person name="Leung T.F."/>
            <person name="Tungtrongchitr A."/>
            <person name="Zhong N."/>
            <person name="Liu Z."/>
            <person name="Tsui S."/>
        </authorList>
    </citation>
    <scope>NUCLEOTIDE SEQUENCE</scope>
    <source>
        <strain evidence="3">Derf</strain>
        <tissue evidence="3">Whole organism</tissue>
    </source>
</reference>
<evidence type="ECO:0000259" key="2">
    <source>
        <dbReference type="Pfam" id="PF22666"/>
    </source>
</evidence>
<dbReference type="GO" id="GO:0016787">
    <property type="term" value="F:hydrolase activity"/>
    <property type="evidence" value="ECO:0007669"/>
    <property type="project" value="UniProtKB-KW"/>
</dbReference>
<evidence type="ECO:0000256" key="1">
    <source>
        <dbReference type="ARBA" id="ARBA00022801"/>
    </source>
</evidence>
<keyword evidence="4" id="KW-1185">Reference proteome</keyword>
<feature type="domain" description="Beta-mannosidase-like galactose-binding" evidence="2">
    <location>
        <begin position="13"/>
        <end position="59"/>
    </location>
</feature>
<proteinExistence type="predicted"/>
<dbReference type="Gene3D" id="2.60.120.260">
    <property type="entry name" value="Galactose-binding domain-like"/>
    <property type="match status" value="1"/>
</dbReference>
<protein>
    <recommendedName>
        <fullName evidence="2">Beta-mannosidase-like galactose-binding domain-containing protein</fullName>
    </recommendedName>
</protein>
<sequence length="102" mass="11807">MSESTKNNDTNDTVDNQFVRYLFLVKNLLKTQQNVIQISFTSAPVYARDYFLRKEYPIPPDGETFVNTFILYRLSTTIHTGDEMSNKQVAIGFRTIDLMVNC</sequence>
<evidence type="ECO:0000313" key="3">
    <source>
        <dbReference type="EMBL" id="KAH9491150.1"/>
    </source>
</evidence>
<dbReference type="Pfam" id="PF22666">
    <property type="entry name" value="Glyco_hydro_2_N2"/>
    <property type="match status" value="1"/>
</dbReference>
<name>A0A922HKN0_DERFA</name>
<reference evidence="3" key="1">
    <citation type="submission" date="2013-05" db="EMBL/GenBank/DDBJ databases">
        <authorList>
            <person name="Yim A.K.Y."/>
            <person name="Chan T.F."/>
            <person name="Ji K.M."/>
            <person name="Liu X.Y."/>
            <person name="Zhou J.W."/>
            <person name="Li R.Q."/>
            <person name="Yang K.Y."/>
            <person name="Li J."/>
            <person name="Li M."/>
            <person name="Law P.T.W."/>
            <person name="Wu Y.L."/>
            <person name="Cai Z.L."/>
            <person name="Qin H."/>
            <person name="Bao Y."/>
            <person name="Leung R.K.K."/>
            <person name="Ng P.K.S."/>
            <person name="Zou J."/>
            <person name="Zhong X.J."/>
            <person name="Ran P.X."/>
            <person name="Zhong N.S."/>
            <person name="Liu Z.G."/>
            <person name="Tsui S.K.W."/>
        </authorList>
    </citation>
    <scope>NUCLEOTIDE SEQUENCE</scope>
    <source>
        <strain evidence="3">Derf</strain>
        <tissue evidence="3">Whole organism</tissue>
    </source>
</reference>
<keyword evidence="1" id="KW-0378">Hydrolase</keyword>
<dbReference type="AlphaFoldDB" id="A0A922HKN0"/>
<organism evidence="3 4">
    <name type="scientific">Dermatophagoides farinae</name>
    <name type="common">American house dust mite</name>
    <dbReference type="NCBI Taxonomy" id="6954"/>
    <lineage>
        <taxon>Eukaryota</taxon>
        <taxon>Metazoa</taxon>
        <taxon>Ecdysozoa</taxon>
        <taxon>Arthropoda</taxon>
        <taxon>Chelicerata</taxon>
        <taxon>Arachnida</taxon>
        <taxon>Acari</taxon>
        <taxon>Acariformes</taxon>
        <taxon>Sarcoptiformes</taxon>
        <taxon>Astigmata</taxon>
        <taxon>Psoroptidia</taxon>
        <taxon>Analgoidea</taxon>
        <taxon>Pyroglyphidae</taxon>
        <taxon>Dermatophagoidinae</taxon>
        <taxon>Dermatophagoides</taxon>
    </lineage>
</organism>
<accession>A0A922HKN0</accession>
<gene>
    <name evidence="3" type="ORF">DERF_015882</name>
</gene>
<dbReference type="EMBL" id="ASGP02000009">
    <property type="protein sequence ID" value="KAH9491150.1"/>
    <property type="molecule type" value="Genomic_DNA"/>
</dbReference>
<comment type="caution">
    <text evidence="3">The sequence shown here is derived from an EMBL/GenBank/DDBJ whole genome shotgun (WGS) entry which is preliminary data.</text>
</comment>
<dbReference type="InterPro" id="IPR054593">
    <property type="entry name" value="Beta-mannosidase-like_N2"/>
</dbReference>
<evidence type="ECO:0000313" key="4">
    <source>
        <dbReference type="Proteomes" id="UP000790347"/>
    </source>
</evidence>